<dbReference type="PANTHER" id="PTHR24198">
    <property type="entry name" value="ANKYRIN REPEAT AND PROTEIN KINASE DOMAIN-CONTAINING PROTEIN"/>
    <property type="match status" value="1"/>
</dbReference>
<feature type="repeat" description="ANK" evidence="7">
    <location>
        <begin position="586"/>
        <end position="618"/>
    </location>
</feature>
<feature type="repeat" description="ANK" evidence="7">
    <location>
        <begin position="693"/>
        <end position="725"/>
    </location>
</feature>
<feature type="region of interest" description="Disordered" evidence="8">
    <location>
        <begin position="2123"/>
        <end position="2167"/>
    </location>
</feature>
<sequence length="2793" mass="307530">MEDDEFVVVDSHDVPSSTETSPELAETIKWLEPTAYLGESSELQQHLNWLVPGTGEWIEQTAEFQTWQDSPTYGALWIKATAGAGKSVLVARLVSLLQEQSKPKAIPVLFFFFRQIVVANHGPHSLVRDWLAQLLNYSPSLQKRLKDLRPTKRVQDVAFNELWQILLDTLASLKKVYCVVDALDELDANHTSDFLPRLVALGQFAPDKIKLVMSSRPLPHIQKILNDPTVLQIRLENTQVNKDIALFVDYRLRQSQPNLSEPALAEIRQTIGNRVHPSFLYARLLLNELLEKHSGGDWSQESVRQSLVSIPASLEDLYTQMLAEHSQKASVPQERQVLILRLVTHATRPLRLLEIATVLDFVSMGNGPDGTYPDTKAMTRMSCGPLLEILDDETVSIIHHSFTEFLTDSMRRENGSCGFPVIDPLETHQLMATICLKYMSTCGLAKGHNDNSKASTYLSRVQMKHPFTDYAAKSWFDHTRRLPELGEDVLSELAKFTCLEQNAFPGWIKTVMKLKDVEVTTVTPLHAAAWAGVANYVETLLVAGSDPNVSTKLATTPLAMAAQNGHADAVKVLLRHGAAPDGPDYFGMKPLHYAARANHHGVVQALMEVNVSPRTRKTCDPTPRPCGNAPTSVGDTPLQYACSAGAVESVRAMMPYFALADAKHAVEHSIDHSQTELVELLVEFPGLLFNSDFGAVSLLRAAEKANFRVLQLLLEKGADPKYVPETPTVFYLPERWNPAQSALIALAKSERRYDRSGGATECLVEKCLDLLLAAGCTVDDRALHTFVKKRLPGVEKLLQHGASVNATDEDGNTPLHLYVPAKGSERTLEALIGYGARWDVARKSDGKTPLHTCLKSWRVDLDLLSPYISDWNVPDAKGNTPLHLLDHPSEDSVKKLVDLGADLNRRNHAGQTPLHLVQSRYDMVKFVSAGADLEARDAKGRTVLLARIRAHSQYGVEDLIGLGANARAVDFEGNGALGLAIDSSDGDKLWDVLVGAGADPNHINHRGDTLFHRLIESAAKRHIGRNNESLLQKLLQLNAISETDQNNDGRTILHLRCCDPPRYGTSKSLGEENLIDKFPSSTVMALLEIEDNNGRRAIHDAAATSEHLVAWLIEKGATLTGLTHKRQNALHIAAISKQSNTLGLLLETLRDGQRQDAVNQRDDEGRTPLFYACVSGYIETVSILLEAGADVHIADNSGQTPLHACAFFNADLELPRCDRPRYGGESSQLPKRILGVNAVIVALRNRGANIAALDGLNRTPLDVAIDYKNEEMVALLLEDTREHILRSDPSPGLRARYSRLPKARLLAARHASSSAVTDMLAEDSDLDIITTCQWLLSVRAYGVIRELASRGLNLRRTGQNGPRRYSEPSDFLYDLLDCGHCDLFETLGKMRPDNNWVDGVPGKPNGSQALEPFILRVVRRNSPSVDFLKLIVETFHADVNIQTCKEQYHKGGYRMMLSNTAVAVLAKGDHWWCTEGLRYLLKHGANPDICNGEGQSPLHIVLQGGYRRNEIVRILLENGANPNLVDEDGNTPLGLAAGNAELVRLLLKHGADIQMGSNPILFSAISKQDVDTVRIILDAGIDSNKPFTQAQPSREEPSEPEEKSLHAQVYGDFWGGRGVPFRTEKEKEKALLLCRPLHFACNGRHNSPEKRDRALEIVNLLLSHDASPFLHTNPDEAKDIIIHEIIYHRGILGPLIGHPDIDLEQRDGDGKTLFLAACSPKKPDSYPSVGPHTALRQLCEMGADLTATDKNGNNAIHLLIGASEELKRCSTIDVATWIDPISFVLDKVPHLISQQNNGGYTPFHVAVETHLFYLVDLLIARGADPLQPDPKGNTILHHLPAGIKKNRKRNEPAPTLSSIFPSFMSRGLDINARNNDRETPLFKYISTRDTDLAVYKRTALIEELIELGADIFTQNNAGENILHVIARLRADADRFGYLDGGHDVEKGDAGRDVFKFFMAKGLDPFKEDRQQRSAVDVAAAYGREKILSSLPPGTTLCKPPEISEIMFSSTSTSQRSEPPSCATEQLVAQLSSLLPPARGPFEFEFNLLLTLTRPLEDLSKCLEGAPREKKTSATATATASQNPAALVVPLAESILGICLASCATYGLVDDDPAVAGIMGAGAGAGSGSGNHSPGTATAGTGGRIIHQGDGPSSTSSSSSSGPPTTTWHCVKTPMALGSLALQDEEEALLARQIVCVVLTSLSALLREVYVREKENDMIVSEIDVVVGGDGVGGVGVGGAAGGGGGGAAALYGREGVGAVILALVSFTAIIRGLLRVGSRPKGLPAGPPTEFIWGNTKQHRQINLLYPQYQYAKWAQKYGPVYTVMLGDTAHVIVSGLREVRDIFIKQGASSQNRPPSRFQLLMRDGFFPGLNNGEKWRQSRKMWQAILNGSAAKQYLPYQELETRQLLFDLLRAPEGWRDHVERYSNSVAMTMVNGRRIVDAADPRIKETIQDLYDLAETGVRGAFLDSWPFLWNLPEWMFPVRKQARKIAAKHREFIWRNYSDVAERSRQGEGEALPSVNHAIQEKLRQGWPGVSEIEGAEIGHHLLTGTTDTTASTLINWVAAMCLYPEAQKRAQEEIDRVVGPNRLPTDEDAANLPYIQQVIQETQRWITAVPLSLPRAANAPVHWGKFTIPEETGLIMNSHAVHNDPDIFPEPDKFIPERWRGKAHASSNTNGDSQLLFTFGTGRRVCPGQHLAERSLFLVVSHWLWGFDTLQATDDGGDKIPIDKDDLRPGFIVCLNPFAAKITPRTPQHRKVIESTWEEELAVSLDQNQQWKATPEGIARLMERVGK</sequence>
<evidence type="ECO:0000256" key="2">
    <source>
        <dbReference type="ARBA" id="ARBA00022737"/>
    </source>
</evidence>
<feature type="repeat" description="ANK" evidence="7">
    <location>
        <begin position="553"/>
        <end position="585"/>
    </location>
</feature>
<name>A0A0C1E2Y4_ASPUT</name>
<evidence type="ECO:0000256" key="7">
    <source>
        <dbReference type="PROSITE-ProRule" id="PRU00023"/>
    </source>
</evidence>
<dbReference type="Pfam" id="PF00067">
    <property type="entry name" value="p450"/>
    <property type="match status" value="1"/>
</dbReference>
<feature type="compositionally biased region" description="Low complexity" evidence="8">
    <location>
        <begin position="2129"/>
        <end position="2138"/>
    </location>
</feature>
<evidence type="ECO:0000313" key="11">
    <source>
        <dbReference type="Proteomes" id="UP000053475"/>
    </source>
</evidence>
<feature type="domain" description="NACHT" evidence="9">
    <location>
        <begin position="74"/>
        <end position="217"/>
    </location>
</feature>
<dbReference type="InterPro" id="IPR036396">
    <property type="entry name" value="Cyt_P450_sf"/>
</dbReference>
<dbReference type="SMART" id="SM00248">
    <property type="entry name" value="ANK"/>
    <property type="match status" value="22"/>
</dbReference>
<evidence type="ECO:0000259" key="9">
    <source>
        <dbReference type="PROSITE" id="PS50837"/>
    </source>
</evidence>
<dbReference type="GO" id="GO:0016705">
    <property type="term" value="F:oxidoreductase activity, acting on paired donors, with incorporation or reduction of molecular oxygen"/>
    <property type="evidence" value="ECO:0007669"/>
    <property type="project" value="InterPro"/>
</dbReference>
<dbReference type="InterPro" id="IPR002110">
    <property type="entry name" value="Ankyrin_rpt"/>
</dbReference>
<dbReference type="GO" id="GO:0020037">
    <property type="term" value="F:heme binding"/>
    <property type="evidence" value="ECO:0007669"/>
    <property type="project" value="InterPro"/>
</dbReference>
<feature type="repeat" description="ANK" evidence="7">
    <location>
        <begin position="810"/>
        <end position="843"/>
    </location>
</feature>
<dbReference type="PROSITE" id="PS50088">
    <property type="entry name" value="ANK_REPEAT"/>
    <property type="match status" value="9"/>
</dbReference>
<feature type="binding site" description="axial binding residue" evidence="6">
    <location>
        <position position="2692"/>
    </location>
    <ligand>
        <name>heme</name>
        <dbReference type="ChEBI" id="CHEBI:30413"/>
    </ligand>
    <ligandPart>
        <name>Fe</name>
        <dbReference type="ChEBI" id="CHEBI:18248"/>
    </ligandPart>
</feature>
<keyword evidence="3" id="KW-0560">Oxidoreductase</keyword>
<feature type="repeat" description="ANK" evidence="7">
    <location>
        <begin position="520"/>
        <end position="552"/>
    </location>
</feature>
<reference evidence="10 11" key="1">
    <citation type="submission" date="2014-11" db="EMBL/GenBank/DDBJ databases">
        <title>Genomics derived discovery of secondary metabolites biosynthetic gene clusters in Aspergillus ustus.</title>
        <authorList>
            <person name="Pi B."/>
            <person name="Dai F."/>
            <person name="Song X."/>
            <person name="Zhu C."/>
            <person name="Li H."/>
            <person name="Yu D."/>
        </authorList>
    </citation>
    <scope>NUCLEOTIDE SEQUENCE [LARGE SCALE GENOMIC DNA]</scope>
    <source>
        <strain evidence="10 11">3.3904</strain>
    </source>
</reference>
<feature type="region of interest" description="Disordered" evidence="8">
    <location>
        <begin position="1584"/>
        <end position="1603"/>
    </location>
</feature>
<organism evidence="10 11">
    <name type="scientific">Aspergillus ustus</name>
    <dbReference type="NCBI Taxonomy" id="40382"/>
    <lineage>
        <taxon>Eukaryota</taxon>
        <taxon>Fungi</taxon>
        <taxon>Dikarya</taxon>
        <taxon>Ascomycota</taxon>
        <taxon>Pezizomycotina</taxon>
        <taxon>Eurotiomycetes</taxon>
        <taxon>Eurotiomycetidae</taxon>
        <taxon>Eurotiales</taxon>
        <taxon>Aspergillaceae</taxon>
        <taxon>Aspergillus</taxon>
        <taxon>Aspergillus subgen. Nidulantes</taxon>
    </lineage>
</organism>
<keyword evidence="11" id="KW-1185">Reference proteome</keyword>
<dbReference type="Pfam" id="PF00023">
    <property type="entry name" value="Ank"/>
    <property type="match status" value="1"/>
</dbReference>
<dbReference type="EMBL" id="JOMC01000026">
    <property type="protein sequence ID" value="KIA75902.1"/>
    <property type="molecule type" value="Genomic_DNA"/>
</dbReference>
<feature type="repeat" description="ANK" evidence="7">
    <location>
        <begin position="1493"/>
        <end position="1527"/>
    </location>
</feature>
<dbReference type="Pfam" id="PF24883">
    <property type="entry name" value="NPHP3_N"/>
    <property type="match status" value="1"/>
</dbReference>
<evidence type="ECO:0000256" key="8">
    <source>
        <dbReference type="SAM" id="MobiDB-lite"/>
    </source>
</evidence>
<dbReference type="Gene3D" id="1.25.40.20">
    <property type="entry name" value="Ankyrin repeat-containing domain"/>
    <property type="match status" value="8"/>
</dbReference>
<evidence type="ECO:0000313" key="10">
    <source>
        <dbReference type="EMBL" id="KIA75902.1"/>
    </source>
</evidence>
<dbReference type="PROSITE" id="PS00086">
    <property type="entry name" value="CYTOCHROME_P450"/>
    <property type="match status" value="1"/>
</dbReference>
<dbReference type="InterPro" id="IPR002401">
    <property type="entry name" value="Cyt_P450_E_grp-I"/>
</dbReference>
<dbReference type="Gene3D" id="1.10.630.10">
    <property type="entry name" value="Cytochrome P450"/>
    <property type="match status" value="1"/>
</dbReference>
<protein>
    <recommendedName>
        <fullName evidence="9">NACHT domain-containing protein</fullName>
    </recommendedName>
</protein>
<evidence type="ECO:0000256" key="4">
    <source>
        <dbReference type="ARBA" id="ARBA00023004"/>
    </source>
</evidence>
<comment type="cofactor">
    <cofactor evidence="6">
        <name>heme</name>
        <dbReference type="ChEBI" id="CHEBI:30413"/>
    </cofactor>
</comment>
<dbReference type="PRINTS" id="PR00463">
    <property type="entry name" value="EP450I"/>
</dbReference>
<dbReference type="Pfam" id="PF12796">
    <property type="entry name" value="Ank_2"/>
    <property type="match status" value="3"/>
</dbReference>
<evidence type="ECO:0000256" key="5">
    <source>
        <dbReference type="ARBA" id="ARBA00023043"/>
    </source>
</evidence>
<evidence type="ECO:0000256" key="6">
    <source>
        <dbReference type="PIRSR" id="PIRSR602401-1"/>
    </source>
</evidence>
<keyword evidence="4 6" id="KW-0408">Iron</keyword>
<evidence type="ECO:0000256" key="1">
    <source>
        <dbReference type="ARBA" id="ARBA00022723"/>
    </source>
</evidence>
<accession>A0A0C1E2Y4</accession>
<dbReference type="InterPro" id="IPR007111">
    <property type="entry name" value="NACHT_NTPase"/>
</dbReference>
<dbReference type="SUPFAM" id="SSF48264">
    <property type="entry name" value="Cytochrome P450"/>
    <property type="match status" value="1"/>
</dbReference>
<feature type="repeat" description="ANK" evidence="7">
    <location>
        <begin position="1528"/>
        <end position="1558"/>
    </location>
</feature>
<gene>
    <name evidence="10" type="ORF">HK57_00307</name>
</gene>
<dbReference type="GO" id="GO:0004497">
    <property type="term" value="F:monooxygenase activity"/>
    <property type="evidence" value="ECO:0007669"/>
    <property type="project" value="InterPro"/>
</dbReference>
<feature type="compositionally biased region" description="Low complexity" evidence="8">
    <location>
        <begin position="2150"/>
        <end position="2166"/>
    </location>
</feature>
<dbReference type="Pfam" id="PF13637">
    <property type="entry name" value="Ank_4"/>
    <property type="match status" value="1"/>
</dbReference>
<keyword evidence="1 6" id="KW-0479">Metal-binding</keyword>
<dbReference type="InterPro" id="IPR001128">
    <property type="entry name" value="Cyt_P450"/>
</dbReference>
<dbReference type="InterPro" id="IPR056884">
    <property type="entry name" value="NPHP3-like_N"/>
</dbReference>
<keyword evidence="5 7" id="KW-0040">ANK repeat</keyword>
<evidence type="ECO:0000256" key="3">
    <source>
        <dbReference type="ARBA" id="ARBA00023002"/>
    </source>
</evidence>
<dbReference type="Gene3D" id="3.40.50.300">
    <property type="entry name" value="P-loop containing nucleotide triphosphate hydrolases"/>
    <property type="match status" value="1"/>
</dbReference>
<comment type="caution">
    <text evidence="10">The sequence shown here is derived from an EMBL/GenBank/DDBJ whole genome shotgun (WGS) entry which is preliminary data.</text>
</comment>
<dbReference type="PANTHER" id="PTHR24198:SF165">
    <property type="entry name" value="ANKYRIN REPEAT-CONTAINING PROTEIN-RELATED"/>
    <property type="match status" value="1"/>
</dbReference>
<dbReference type="InterPro" id="IPR027417">
    <property type="entry name" value="P-loop_NTPase"/>
</dbReference>
<keyword evidence="2" id="KW-0677">Repeat</keyword>
<feature type="repeat" description="ANK" evidence="7">
    <location>
        <begin position="1164"/>
        <end position="1196"/>
    </location>
</feature>
<dbReference type="GO" id="GO:0005506">
    <property type="term" value="F:iron ion binding"/>
    <property type="evidence" value="ECO:0007669"/>
    <property type="project" value="InterPro"/>
</dbReference>
<feature type="compositionally biased region" description="Basic and acidic residues" evidence="8">
    <location>
        <begin position="1593"/>
        <end position="1603"/>
    </location>
</feature>
<dbReference type="PROSITE" id="PS50837">
    <property type="entry name" value="NACHT"/>
    <property type="match status" value="1"/>
</dbReference>
<dbReference type="CDD" id="cd11065">
    <property type="entry name" value="CYP64-like"/>
    <property type="match status" value="1"/>
</dbReference>
<feature type="repeat" description="ANK" evidence="7">
    <location>
        <begin position="1798"/>
        <end position="1830"/>
    </location>
</feature>
<dbReference type="InterPro" id="IPR036770">
    <property type="entry name" value="Ankyrin_rpt-contain_sf"/>
</dbReference>
<dbReference type="InterPro" id="IPR017972">
    <property type="entry name" value="Cyt_P450_CS"/>
</dbReference>
<feature type="region of interest" description="Disordered" evidence="8">
    <location>
        <begin position="1"/>
        <end position="20"/>
    </location>
</feature>
<keyword evidence="6" id="KW-0349">Heme</keyword>
<dbReference type="SUPFAM" id="SSF52540">
    <property type="entry name" value="P-loop containing nucleoside triphosphate hydrolases"/>
    <property type="match status" value="1"/>
</dbReference>
<dbReference type="Proteomes" id="UP000053475">
    <property type="component" value="Unassembled WGS sequence"/>
</dbReference>
<dbReference type="SUPFAM" id="SSF48403">
    <property type="entry name" value="Ankyrin repeat"/>
    <property type="match status" value="6"/>
</dbReference>
<proteinExistence type="predicted"/>
<dbReference type="PROSITE" id="PS50297">
    <property type="entry name" value="ANK_REP_REGION"/>
    <property type="match status" value="5"/>
</dbReference>